<feature type="transmembrane region" description="Helical" evidence="1">
    <location>
        <begin position="148"/>
        <end position="168"/>
    </location>
</feature>
<keyword evidence="1" id="KW-0812">Transmembrane</keyword>
<evidence type="ECO:0000313" key="3">
    <source>
        <dbReference type="EMBL" id="GEP98494.1"/>
    </source>
</evidence>
<dbReference type="OrthoDB" id="9769653at2"/>
<name>A0A512RS31_9BACT</name>
<proteinExistence type="predicted"/>
<gene>
    <name evidence="3" type="ORF">CCY01nite_47540</name>
</gene>
<feature type="transmembrane region" description="Helical" evidence="1">
    <location>
        <begin position="48"/>
        <end position="68"/>
    </location>
</feature>
<protein>
    <submittedName>
        <fullName evidence="3">Fatty acid desaturase</fullName>
    </submittedName>
</protein>
<feature type="transmembrane region" description="Helical" evidence="1">
    <location>
        <begin position="200"/>
        <end position="220"/>
    </location>
</feature>
<dbReference type="Proteomes" id="UP000321436">
    <property type="component" value="Unassembled WGS sequence"/>
</dbReference>
<dbReference type="InterPro" id="IPR012171">
    <property type="entry name" value="Fatty_acid_desaturase"/>
</dbReference>
<keyword evidence="4" id="KW-1185">Reference proteome</keyword>
<keyword evidence="1" id="KW-1133">Transmembrane helix</keyword>
<feature type="transmembrane region" description="Helical" evidence="1">
    <location>
        <begin position="80"/>
        <end position="100"/>
    </location>
</feature>
<dbReference type="GO" id="GO:0016717">
    <property type="term" value="F:oxidoreductase activity, acting on paired donors, with oxidation of a pair of donors resulting in the reduction of molecular oxygen to two molecules of water"/>
    <property type="evidence" value="ECO:0007669"/>
    <property type="project" value="TreeGrafter"/>
</dbReference>
<comment type="caution">
    <text evidence="3">The sequence shown here is derived from an EMBL/GenBank/DDBJ whole genome shotgun (WGS) entry which is preliminary data.</text>
</comment>
<dbReference type="PANTHER" id="PTHR19353:SF73">
    <property type="entry name" value="FATTY ACID DESATURASE"/>
    <property type="match status" value="1"/>
</dbReference>
<feature type="transmembrane region" description="Helical" evidence="1">
    <location>
        <begin position="175"/>
        <end position="194"/>
    </location>
</feature>
<evidence type="ECO:0000256" key="1">
    <source>
        <dbReference type="SAM" id="Phobius"/>
    </source>
</evidence>
<dbReference type="Pfam" id="PF00487">
    <property type="entry name" value="FA_desaturase"/>
    <property type="match status" value="1"/>
</dbReference>
<feature type="domain" description="Fatty acid desaturase" evidence="2">
    <location>
        <begin position="50"/>
        <end position="288"/>
    </location>
</feature>
<dbReference type="PANTHER" id="PTHR19353">
    <property type="entry name" value="FATTY ACID DESATURASE 2"/>
    <property type="match status" value="1"/>
</dbReference>
<dbReference type="InterPro" id="IPR005804">
    <property type="entry name" value="FA_desaturase_dom"/>
</dbReference>
<dbReference type="RefSeq" id="WP_146867099.1">
    <property type="nucleotide sequence ID" value="NZ_BKAU01000006.1"/>
</dbReference>
<dbReference type="GO" id="GO:0006629">
    <property type="term" value="P:lipid metabolic process"/>
    <property type="evidence" value="ECO:0007669"/>
    <property type="project" value="InterPro"/>
</dbReference>
<dbReference type="AlphaFoldDB" id="A0A512RS31"/>
<accession>A0A512RS31</accession>
<evidence type="ECO:0000259" key="2">
    <source>
        <dbReference type="Pfam" id="PF00487"/>
    </source>
</evidence>
<reference evidence="3 4" key="1">
    <citation type="submission" date="2019-07" db="EMBL/GenBank/DDBJ databases">
        <title>Whole genome shotgun sequence of Chitinophaga cymbidii NBRC 109752.</title>
        <authorList>
            <person name="Hosoyama A."/>
            <person name="Uohara A."/>
            <person name="Ohji S."/>
            <person name="Ichikawa N."/>
        </authorList>
    </citation>
    <scope>NUCLEOTIDE SEQUENCE [LARGE SCALE GENOMIC DNA]</scope>
    <source>
        <strain evidence="3 4">NBRC 109752</strain>
    </source>
</reference>
<dbReference type="EMBL" id="BKAU01000006">
    <property type="protein sequence ID" value="GEP98494.1"/>
    <property type="molecule type" value="Genomic_DNA"/>
</dbReference>
<keyword evidence="1" id="KW-0472">Membrane</keyword>
<organism evidence="3 4">
    <name type="scientific">Chitinophaga cymbidii</name>
    <dbReference type="NCBI Taxonomy" id="1096750"/>
    <lineage>
        <taxon>Bacteria</taxon>
        <taxon>Pseudomonadati</taxon>
        <taxon>Bacteroidota</taxon>
        <taxon>Chitinophagia</taxon>
        <taxon>Chitinophagales</taxon>
        <taxon>Chitinophagaceae</taxon>
        <taxon>Chitinophaga</taxon>
    </lineage>
</organism>
<feature type="transmembrane region" description="Helical" evidence="1">
    <location>
        <begin position="21"/>
        <end position="42"/>
    </location>
</feature>
<sequence>MLEGKQLILATKPYAREQRALSWWYTISTLGLLIASLTATMAMPFLPLRIACSVLSGLLIVRMFVIYHDYQHHSILKNSAIAEVIMTIFGIYILAPASIWKRSHDYHHQHNSKLYSASIGSYPIVTAKKFAAMSRRERTMYLFTRHPLTILFGYLFMFIIGMCINSFVVSPRRHYDALIALLVHLSASVIVVALAGWTAWLLLILAPIFIACAIGTYLFYAQHNFPGVIFNTKEDWCYDEAALLSSSHMVMNPVMAWFTGNIGLHHIHHLNARIPFYRLPEALNNIPELQTATTTSLRWKDICACLKLKVWDPELQMMIGLKAVRREELIGEMDSSRKLKPLIR</sequence>
<dbReference type="GO" id="GO:0016020">
    <property type="term" value="C:membrane"/>
    <property type="evidence" value="ECO:0007669"/>
    <property type="project" value="TreeGrafter"/>
</dbReference>
<evidence type="ECO:0000313" key="4">
    <source>
        <dbReference type="Proteomes" id="UP000321436"/>
    </source>
</evidence>